<comment type="caution">
    <text evidence="2">The sequence shown here is derived from an EMBL/GenBank/DDBJ whole genome shotgun (WGS) entry which is preliminary data.</text>
</comment>
<dbReference type="AlphaFoldDB" id="A0A4Z2I0L4"/>
<sequence length="81" mass="9218">MFATKDEPVKRIPRSPAASLCRFALLQRTPAPREERIARALFTHYRSQKQSKSKSSSSSPLDEPKSIYLGFIHQKLSTITK</sequence>
<evidence type="ECO:0000256" key="1">
    <source>
        <dbReference type="SAM" id="MobiDB-lite"/>
    </source>
</evidence>
<dbReference type="Proteomes" id="UP000314294">
    <property type="component" value="Unassembled WGS sequence"/>
</dbReference>
<evidence type="ECO:0000313" key="2">
    <source>
        <dbReference type="EMBL" id="TNN71428.1"/>
    </source>
</evidence>
<organism evidence="2 3">
    <name type="scientific">Liparis tanakae</name>
    <name type="common">Tanaka's snailfish</name>
    <dbReference type="NCBI Taxonomy" id="230148"/>
    <lineage>
        <taxon>Eukaryota</taxon>
        <taxon>Metazoa</taxon>
        <taxon>Chordata</taxon>
        <taxon>Craniata</taxon>
        <taxon>Vertebrata</taxon>
        <taxon>Euteleostomi</taxon>
        <taxon>Actinopterygii</taxon>
        <taxon>Neopterygii</taxon>
        <taxon>Teleostei</taxon>
        <taxon>Neoteleostei</taxon>
        <taxon>Acanthomorphata</taxon>
        <taxon>Eupercaria</taxon>
        <taxon>Perciformes</taxon>
        <taxon>Cottioidei</taxon>
        <taxon>Cottales</taxon>
        <taxon>Liparidae</taxon>
        <taxon>Liparis</taxon>
    </lineage>
</organism>
<evidence type="ECO:0000313" key="3">
    <source>
        <dbReference type="Proteomes" id="UP000314294"/>
    </source>
</evidence>
<reference evidence="2 3" key="1">
    <citation type="submission" date="2019-03" db="EMBL/GenBank/DDBJ databases">
        <title>First draft genome of Liparis tanakae, snailfish: a comprehensive survey of snailfish specific genes.</title>
        <authorList>
            <person name="Kim W."/>
            <person name="Song I."/>
            <person name="Jeong J.-H."/>
            <person name="Kim D."/>
            <person name="Kim S."/>
            <person name="Ryu S."/>
            <person name="Song J.Y."/>
            <person name="Lee S.K."/>
        </authorList>
    </citation>
    <scope>NUCLEOTIDE SEQUENCE [LARGE SCALE GENOMIC DNA]</scope>
    <source>
        <tissue evidence="2">Muscle</tissue>
    </source>
</reference>
<gene>
    <name evidence="2" type="ORF">EYF80_018377</name>
</gene>
<keyword evidence="3" id="KW-1185">Reference proteome</keyword>
<dbReference type="EMBL" id="SRLO01000150">
    <property type="protein sequence ID" value="TNN71428.1"/>
    <property type="molecule type" value="Genomic_DNA"/>
</dbReference>
<protein>
    <submittedName>
        <fullName evidence="2">Uncharacterized protein</fullName>
    </submittedName>
</protein>
<name>A0A4Z2I0L4_9TELE</name>
<proteinExistence type="predicted"/>
<feature type="region of interest" description="Disordered" evidence="1">
    <location>
        <begin position="43"/>
        <end position="64"/>
    </location>
</feature>
<accession>A0A4Z2I0L4</accession>